<evidence type="ECO:0000256" key="5">
    <source>
        <dbReference type="ARBA" id="ARBA00022723"/>
    </source>
</evidence>
<dbReference type="PROSITE" id="PS50082">
    <property type="entry name" value="WD_REPEATS_2"/>
    <property type="match status" value="2"/>
</dbReference>
<sequence>METEEIENDIELINEWPITQDTKPLYKGSSKTAKNLQDKPNGAEFDSKRTIDYSNEITSNCKRNIEAQVLDSHPKRRKYSGEKESLANTALAKWWRRNQSQCGTEDTAAVKGCHPNTLIKVIARSPAGKQFIRDEIQRLRKQLIEGSASADVHAALGSFLEKQGDITEAIYHLEMAVKGAPEEKEYKWLLQKLKRILKIKTIQEKGLQRVKPGGEFPSFKQVERISAQDLTVEEFFHNYECTSTPVIITNVQMTRVPWTLNHVKEIAGNCTVTLKKPVKQSVEWARLENSRTVPVSTYIDQIIDNTLAEPLYLFDWSLPINCPSLAKELTIPKYFAGDFLKRTEEGSLYKDSWPSLFVAPEGITSELHVDAFGSNFWMALFQGKKRWVFFPQSDVPYLYPEYEHSLDPVFAVDLSRPDLTQYPLLQLTSPIECVLEPVKQELKINALIDIRSEELLQQFNDENFNDKMDMHIEDKVFGKFKDRKCFNAPLHQQALDDVKSIVKRNITDGVKENALTLKGFLFLHTLFIQRGRHETTWTVMRAFGYDDRLQLTRDFLYPKRIVSGGGEGQVRIWDITKNLECATASNDGTCIIWDLENKRRKGIVFANTLFKCLTYDAKEVQLVTSGTDRKIGFWETHGGERIRDLDGSSSGSVNAIDLSPDGRFLVTGGDDRMIKVWTYQEGEVVGVGIGHSDSVIKVKICPNQNLIVSVSEDGAILIWKFPFTPRC</sequence>
<evidence type="ECO:0000256" key="1">
    <source>
        <dbReference type="ARBA" id="ARBA00004200"/>
    </source>
</evidence>
<keyword evidence="6" id="KW-0677">Repeat</keyword>
<dbReference type="Pfam" id="PF08356">
    <property type="entry name" value="EF_assoc_2"/>
    <property type="match status" value="1"/>
</dbReference>
<keyword evidence="12" id="KW-0496">Mitochondrion</keyword>
<keyword evidence="4" id="KW-0812">Transmembrane</keyword>
<dbReference type="PROSITE" id="PS50005">
    <property type="entry name" value="TPR"/>
    <property type="match status" value="1"/>
</dbReference>
<keyword evidence="7" id="KW-0547">Nucleotide-binding</keyword>
<dbReference type="AlphaFoldDB" id="A0A8S3T5F2"/>
<dbReference type="InterPro" id="IPR020472">
    <property type="entry name" value="WD40_PAC1"/>
</dbReference>
<dbReference type="FunFam" id="1.10.238.10:FF:000011">
    <property type="entry name" value="Mitochondrial Rho GTPase"/>
    <property type="match status" value="1"/>
</dbReference>
<keyword evidence="19" id="KW-0969">Cilium</keyword>
<evidence type="ECO:0000256" key="2">
    <source>
        <dbReference type="ARBA" id="ARBA00007981"/>
    </source>
</evidence>
<dbReference type="InterPro" id="IPR041667">
    <property type="entry name" value="Cupin_8"/>
</dbReference>
<evidence type="ECO:0000256" key="6">
    <source>
        <dbReference type="ARBA" id="ARBA00022737"/>
    </source>
</evidence>
<proteinExistence type="inferred from homology"/>
<dbReference type="OrthoDB" id="47172at2759"/>
<keyword evidence="9" id="KW-0378">Hydrolase</keyword>
<dbReference type="GO" id="GO:0046872">
    <property type="term" value="F:metal ion binding"/>
    <property type="evidence" value="ECO:0007669"/>
    <property type="project" value="UniProtKB-KW"/>
</dbReference>
<name>A0A8S3T5F2_MYTED</name>
<evidence type="ECO:0000256" key="4">
    <source>
        <dbReference type="ARBA" id="ARBA00022692"/>
    </source>
</evidence>
<keyword evidence="13" id="KW-0342">GTP-binding</keyword>
<dbReference type="Pfam" id="PF13621">
    <property type="entry name" value="Cupin_8"/>
    <property type="match status" value="1"/>
</dbReference>
<dbReference type="SUPFAM" id="SSF51197">
    <property type="entry name" value="Clavaminate synthase-like"/>
    <property type="match status" value="1"/>
</dbReference>
<feature type="repeat" description="WD" evidence="15">
    <location>
        <begin position="646"/>
        <end position="687"/>
    </location>
</feature>
<dbReference type="GO" id="GO:0033749">
    <property type="term" value="F:histone H4R3 demethylase activity"/>
    <property type="evidence" value="ECO:0007669"/>
    <property type="project" value="TreeGrafter"/>
</dbReference>
<dbReference type="PROSITE" id="PS50294">
    <property type="entry name" value="WD_REPEATS_REGION"/>
    <property type="match status" value="2"/>
</dbReference>
<evidence type="ECO:0000313" key="20">
    <source>
        <dbReference type="Proteomes" id="UP000683360"/>
    </source>
</evidence>
<dbReference type="GO" id="GO:0005741">
    <property type="term" value="C:mitochondrial outer membrane"/>
    <property type="evidence" value="ECO:0007669"/>
    <property type="project" value="UniProtKB-SubCell"/>
</dbReference>
<feature type="domain" description="Cupin-like" evidence="18">
    <location>
        <begin position="233"/>
        <end position="437"/>
    </location>
</feature>
<dbReference type="GO" id="GO:0106140">
    <property type="term" value="F:P-TEFb complex binding"/>
    <property type="evidence" value="ECO:0007669"/>
    <property type="project" value="TreeGrafter"/>
</dbReference>
<reference evidence="19" key="1">
    <citation type="submission" date="2021-03" db="EMBL/GenBank/DDBJ databases">
        <authorList>
            <person name="Bekaert M."/>
        </authorList>
    </citation>
    <scope>NUCLEOTIDE SEQUENCE</scope>
</reference>
<dbReference type="GO" id="GO:0005525">
    <property type="term" value="F:GTP binding"/>
    <property type="evidence" value="ECO:0007669"/>
    <property type="project" value="UniProtKB-KW"/>
</dbReference>
<dbReference type="GO" id="GO:0016787">
    <property type="term" value="F:hydrolase activity"/>
    <property type="evidence" value="ECO:0007669"/>
    <property type="project" value="UniProtKB-KW"/>
</dbReference>
<dbReference type="Gene3D" id="2.60.120.650">
    <property type="entry name" value="Cupin"/>
    <property type="match status" value="1"/>
</dbReference>
<keyword evidence="20" id="KW-1185">Reference proteome</keyword>
<keyword evidence="16" id="KW-0802">TPR repeat</keyword>
<dbReference type="InterPro" id="IPR036322">
    <property type="entry name" value="WD40_repeat_dom_sf"/>
</dbReference>
<keyword evidence="5" id="KW-0479">Metal-binding</keyword>
<evidence type="ECO:0000256" key="8">
    <source>
        <dbReference type="ARBA" id="ARBA00022787"/>
    </source>
</evidence>
<dbReference type="PANTHER" id="PTHR12480:SF22">
    <property type="entry name" value="JMJC DOMAIN-CONTAINING PROTEIN"/>
    <property type="match status" value="1"/>
</dbReference>
<keyword evidence="19" id="KW-0966">Cell projection</keyword>
<gene>
    <name evidence="19" type="ORF">MEDL_42041</name>
</gene>
<protein>
    <submittedName>
        <fullName evidence="19">Mitochondrial Rho GTPase 1-A,Cilia- and flagella-associated protein 52</fullName>
    </submittedName>
</protein>
<keyword evidence="11" id="KW-1133">Transmembrane helix</keyword>
<feature type="repeat" description="TPR" evidence="16">
    <location>
        <begin position="150"/>
        <end position="183"/>
    </location>
</feature>
<evidence type="ECO:0000256" key="3">
    <source>
        <dbReference type="ARBA" id="ARBA00022574"/>
    </source>
</evidence>
<evidence type="ECO:0000259" key="18">
    <source>
        <dbReference type="Pfam" id="PF13621"/>
    </source>
</evidence>
<evidence type="ECO:0000256" key="13">
    <source>
        <dbReference type="ARBA" id="ARBA00023134"/>
    </source>
</evidence>
<feature type="repeat" description="WD" evidence="15">
    <location>
        <begin position="688"/>
        <end position="720"/>
    </location>
</feature>
<dbReference type="Pfam" id="PF00400">
    <property type="entry name" value="WD40"/>
    <property type="match status" value="2"/>
</dbReference>
<dbReference type="Proteomes" id="UP000683360">
    <property type="component" value="Unassembled WGS sequence"/>
</dbReference>
<evidence type="ECO:0000256" key="11">
    <source>
        <dbReference type="ARBA" id="ARBA00022989"/>
    </source>
</evidence>
<dbReference type="Gene3D" id="1.25.40.10">
    <property type="entry name" value="Tetratricopeptide repeat domain"/>
    <property type="match status" value="1"/>
</dbReference>
<evidence type="ECO:0000256" key="16">
    <source>
        <dbReference type="PROSITE-ProRule" id="PRU00339"/>
    </source>
</evidence>
<feature type="domain" description="EF hand associated type-2" evidence="17">
    <location>
        <begin position="489"/>
        <end position="559"/>
    </location>
</feature>
<accession>A0A8S3T5F2</accession>
<dbReference type="Gene3D" id="2.130.10.10">
    <property type="entry name" value="YVTN repeat-like/Quinoprotein amine dehydrogenase"/>
    <property type="match status" value="2"/>
</dbReference>
<evidence type="ECO:0000256" key="15">
    <source>
        <dbReference type="PROSITE-ProRule" id="PRU00221"/>
    </source>
</evidence>
<evidence type="ECO:0000259" key="17">
    <source>
        <dbReference type="Pfam" id="PF08356"/>
    </source>
</evidence>
<keyword evidence="8" id="KW-1000">Mitochondrion outer membrane</keyword>
<dbReference type="PRINTS" id="PR00320">
    <property type="entry name" value="GPROTEINBRPT"/>
</dbReference>
<evidence type="ECO:0000256" key="7">
    <source>
        <dbReference type="ARBA" id="ARBA00022741"/>
    </source>
</evidence>
<dbReference type="InterPro" id="IPR001680">
    <property type="entry name" value="WD40_rpt"/>
</dbReference>
<dbReference type="FunFam" id="2.130.10.10:FF:000207">
    <property type="entry name" value="Cilia- and flagella-associated protein 52"/>
    <property type="match status" value="1"/>
</dbReference>
<dbReference type="InterPro" id="IPR013567">
    <property type="entry name" value="EF_hand_assoc_2"/>
</dbReference>
<organism evidence="19 20">
    <name type="scientific">Mytilus edulis</name>
    <name type="common">Blue mussel</name>
    <dbReference type="NCBI Taxonomy" id="6550"/>
    <lineage>
        <taxon>Eukaryota</taxon>
        <taxon>Metazoa</taxon>
        <taxon>Spiralia</taxon>
        <taxon>Lophotrochozoa</taxon>
        <taxon>Mollusca</taxon>
        <taxon>Bivalvia</taxon>
        <taxon>Autobranchia</taxon>
        <taxon>Pteriomorphia</taxon>
        <taxon>Mytilida</taxon>
        <taxon>Mytiloidea</taxon>
        <taxon>Mytilidae</taxon>
        <taxon>Mytilinae</taxon>
        <taxon>Mytilus</taxon>
    </lineage>
</organism>
<dbReference type="InterPro" id="IPR015943">
    <property type="entry name" value="WD40/YVTN_repeat-like_dom_sf"/>
</dbReference>
<comment type="similarity">
    <text evidence="2">Belongs to the mitochondrial Rho GTPase family.</text>
</comment>
<dbReference type="EMBL" id="CAJPWZ010002016">
    <property type="protein sequence ID" value="CAG2229071.1"/>
    <property type="molecule type" value="Genomic_DNA"/>
</dbReference>
<evidence type="ECO:0000256" key="14">
    <source>
        <dbReference type="ARBA" id="ARBA00023136"/>
    </source>
</evidence>
<evidence type="ECO:0000313" key="19">
    <source>
        <dbReference type="EMBL" id="CAG2229071.1"/>
    </source>
</evidence>
<dbReference type="InterPro" id="IPR019734">
    <property type="entry name" value="TPR_rpt"/>
</dbReference>
<keyword evidence="10" id="KW-0106">Calcium</keyword>
<keyword evidence="14" id="KW-0472">Membrane</keyword>
<evidence type="ECO:0000256" key="9">
    <source>
        <dbReference type="ARBA" id="ARBA00022801"/>
    </source>
</evidence>
<keyword evidence="19" id="KW-0282">Flagellum</keyword>
<comment type="caution">
    <text evidence="19">The sequence shown here is derived from an EMBL/GenBank/DDBJ whole genome shotgun (WGS) entry which is preliminary data.</text>
</comment>
<comment type="subcellular location">
    <subcellularLocation>
        <location evidence="1">Mitochondrion outer membrane</location>
        <topology evidence="1">Single-pass type IV membrane protein</topology>
    </subcellularLocation>
</comment>
<dbReference type="GO" id="GO:0005634">
    <property type="term" value="C:nucleus"/>
    <property type="evidence" value="ECO:0007669"/>
    <property type="project" value="TreeGrafter"/>
</dbReference>
<dbReference type="Gene3D" id="1.10.238.10">
    <property type="entry name" value="EF-hand"/>
    <property type="match status" value="1"/>
</dbReference>
<keyword evidence="3 15" id="KW-0853">WD repeat</keyword>
<evidence type="ECO:0000256" key="12">
    <source>
        <dbReference type="ARBA" id="ARBA00023128"/>
    </source>
</evidence>
<dbReference type="PANTHER" id="PTHR12480">
    <property type="entry name" value="ARGININE DEMETHYLASE AND LYSYL-HYDROXYLASE JMJD"/>
    <property type="match status" value="1"/>
</dbReference>
<dbReference type="InterPro" id="IPR050910">
    <property type="entry name" value="JMJD6_ArgDemeth/LysHydrox"/>
</dbReference>
<dbReference type="SUPFAM" id="SSF50978">
    <property type="entry name" value="WD40 repeat-like"/>
    <property type="match status" value="1"/>
</dbReference>
<dbReference type="InterPro" id="IPR011990">
    <property type="entry name" value="TPR-like_helical_dom_sf"/>
</dbReference>
<dbReference type="SMART" id="SM00320">
    <property type="entry name" value="WD40"/>
    <property type="match status" value="4"/>
</dbReference>
<evidence type="ECO:0000256" key="10">
    <source>
        <dbReference type="ARBA" id="ARBA00022837"/>
    </source>
</evidence>